<reference evidence="2 3" key="1">
    <citation type="submission" date="2020-10" db="EMBL/GenBank/DDBJ databases">
        <title>Streptomyces chromofuscus complate genome analysis.</title>
        <authorList>
            <person name="Anwar N."/>
        </authorList>
    </citation>
    <scope>NUCLEOTIDE SEQUENCE [LARGE SCALE GENOMIC DNA]</scope>
    <source>
        <strain evidence="2 3">DSM 40273</strain>
    </source>
</reference>
<protein>
    <submittedName>
        <fullName evidence="2">Uncharacterized protein</fullName>
    </submittedName>
</protein>
<accession>A0A7M2TFV0</accession>
<name>A0A7M2TFV0_STRCW</name>
<gene>
    <name evidence="2" type="ORF">IPT68_13500</name>
</gene>
<evidence type="ECO:0000256" key="1">
    <source>
        <dbReference type="SAM" id="MobiDB-lite"/>
    </source>
</evidence>
<dbReference type="KEGG" id="schf:IPT68_13500"/>
<dbReference type="AlphaFoldDB" id="A0A7M2TFV0"/>
<dbReference type="EMBL" id="CP063374">
    <property type="protein sequence ID" value="QOV46805.1"/>
    <property type="molecule type" value="Genomic_DNA"/>
</dbReference>
<evidence type="ECO:0000313" key="3">
    <source>
        <dbReference type="Proteomes" id="UP000594008"/>
    </source>
</evidence>
<dbReference type="RefSeq" id="WP_189699011.1">
    <property type="nucleotide sequence ID" value="NZ_BMTA01000011.1"/>
</dbReference>
<dbReference type="Proteomes" id="UP000594008">
    <property type="component" value="Chromosome"/>
</dbReference>
<evidence type="ECO:0000313" key="2">
    <source>
        <dbReference type="EMBL" id="QOV46805.1"/>
    </source>
</evidence>
<proteinExistence type="predicted"/>
<organism evidence="2 3">
    <name type="scientific">Streptomyces chromofuscus</name>
    <dbReference type="NCBI Taxonomy" id="42881"/>
    <lineage>
        <taxon>Bacteria</taxon>
        <taxon>Bacillati</taxon>
        <taxon>Actinomycetota</taxon>
        <taxon>Actinomycetes</taxon>
        <taxon>Kitasatosporales</taxon>
        <taxon>Streptomycetaceae</taxon>
        <taxon>Streptomyces</taxon>
    </lineage>
</organism>
<sequence>MRLGTERPPRSPGSGSGFTNSGGSLTDSSSFECDRNPFIDHPEWVEAIW</sequence>
<keyword evidence="3" id="KW-1185">Reference proteome</keyword>
<feature type="region of interest" description="Disordered" evidence="1">
    <location>
        <begin position="1"/>
        <end position="37"/>
    </location>
</feature>